<keyword evidence="2" id="KW-1003">Cell membrane</keyword>
<evidence type="ECO:0000256" key="3">
    <source>
        <dbReference type="ARBA" id="ARBA00022692"/>
    </source>
</evidence>
<feature type="transmembrane region" description="Helical" evidence="7">
    <location>
        <begin position="567"/>
        <end position="586"/>
    </location>
</feature>
<dbReference type="InterPro" id="IPR052159">
    <property type="entry name" value="Competence_DNA_uptake"/>
</dbReference>
<evidence type="ECO:0000256" key="6">
    <source>
        <dbReference type="SAM" id="MobiDB-lite"/>
    </source>
</evidence>
<keyword evidence="5 7" id="KW-0472">Membrane</keyword>
<evidence type="ECO:0000256" key="7">
    <source>
        <dbReference type="SAM" id="Phobius"/>
    </source>
</evidence>
<dbReference type="PANTHER" id="PTHR30619">
    <property type="entry name" value="DNA INTERNALIZATION/COMPETENCE PROTEIN COMEC/REC2"/>
    <property type="match status" value="1"/>
</dbReference>
<dbReference type="Proteomes" id="UP000469011">
    <property type="component" value="Unassembled WGS sequence"/>
</dbReference>
<feature type="domain" description="ComEC/Rec2-related protein" evidence="8">
    <location>
        <begin position="300"/>
        <end position="581"/>
    </location>
</feature>
<keyword evidence="10" id="KW-1185">Reference proteome</keyword>
<dbReference type="RefSeq" id="WP_163463881.1">
    <property type="nucleotide sequence ID" value="NZ_JAAAMG010000011.1"/>
</dbReference>
<name>A0A6N9T9P9_9HYPH</name>
<proteinExistence type="predicted"/>
<accession>A0A6N9T9P9</accession>
<comment type="subcellular location">
    <subcellularLocation>
        <location evidence="1">Cell membrane</location>
        <topology evidence="1">Multi-pass membrane protein</topology>
    </subcellularLocation>
</comment>
<gene>
    <name evidence="9" type="ORF">GTK09_14475</name>
</gene>
<dbReference type="EMBL" id="JAAAMG010000011">
    <property type="protein sequence ID" value="NDW05628.1"/>
    <property type="molecule type" value="Genomic_DNA"/>
</dbReference>
<dbReference type="Pfam" id="PF03772">
    <property type="entry name" value="Competence"/>
    <property type="match status" value="1"/>
</dbReference>
<feature type="transmembrane region" description="Helical" evidence="7">
    <location>
        <begin position="362"/>
        <end position="377"/>
    </location>
</feature>
<dbReference type="AlphaFoldDB" id="A0A6N9T9P9"/>
<feature type="transmembrane region" description="Helical" evidence="7">
    <location>
        <begin position="536"/>
        <end position="555"/>
    </location>
</feature>
<evidence type="ECO:0000313" key="10">
    <source>
        <dbReference type="Proteomes" id="UP000469011"/>
    </source>
</evidence>
<evidence type="ECO:0000256" key="5">
    <source>
        <dbReference type="ARBA" id="ARBA00023136"/>
    </source>
</evidence>
<evidence type="ECO:0000259" key="8">
    <source>
        <dbReference type="Pfam" id="PF03772"/>
    </source>
</evidence>
<feature type="transmembrane region" description="Helical" evidence="7">
    <location>
        <begin position="330"/>
        <end position="350"/>
    </location>
</feature>
<sequence>MPQAPLREGRQRPAELAEAVGRLLRLLRAPGGSSDGDGADDGGGAWRGRATWRDAAASWFVRQFAIEAARRSGFHILPVSLIAGAAAVFALDWRPNVWATIGAAVVFTAFALRAAALPVRRALLLALAGLLAGVLISIGVAGRSETTIISGTATTRIAGTVLSVSRDEKGRMRYVVEITGTVRPVLSRPPQRARILVGAKHARKFPGDPYYGLVRIGPPSGPAAPGRHDFAYQPFFDGVGAIGFSLGAPDDAPTDGLSPPPPPGFVEALLLDLERLRGTMTERITEAAGGGEAGAIAAALVTGERAGISDNAETWLRGVGLAHVLSISGLHLAIVAGSALLVIRSALALVPGLALEYPVKKAAAVAALVVAALYLLLSGGNVATQRAFVMLAVMLAAVIADRPALTIRNVSIAALIVVVIAPHMVTTASFQMSFAATLALVAGYGALARWQGKKAPPTPRPFAVRLLRLAAGTVFGIVASSIIAGAATAPYAAYHFHRVAPFGLVANVLTLPLFTFLIMPLGLVGSLLMPFGLDAWAFYLMGRGVDLVLIVSEWLYGVLPDRGTGPIAGMGVVLLTAALFAASLFASRLRLSAVPLAVLGLLMIREASPLPQLLVYEDGKTIATFGADGAIGYLGARRNRFVADQWERSFGSGPMLDGHGLTATASSTPARIAPPCDTDFCRFQTRDGLRVVWTSDYQRTGEACDGGDIAIVARAIRLEQCRSGATLVTLRTLRRTGSLAFSRDAQTGRPILVASVPADPQPWNRHRLAPWPEYWKKPAAAEETPASTLHPPGNSGAGLSTAGSARPAGPAP</sequence>
<evidence type="ECO:0000256" key="1">
    <source>
        <dbReference type="ARBA" id="ARBA00004651"/>
    </source>
</evidence>
<feature type="transmembrane region" description="Helical" evidence="7">
    <location>
        <begin position="469"/>
        <end position="493"/>
    </location>
</feature>
<comment type="caution">
    <text evidence="9">The sequence shown here is derived from an EMBL/GenBank/DDBJ whole genome shotgun (WGS) entry which is preliminary data.</text>
</comment>
<evidence type="ECO:0000313" key="9">
    <source>
        <dbReference type="EMBL" id="NDW05628.1"/>
    </source>
</evidence>
<feature type="transmembrane region" description="Helical" evidence="7">
    <location>
        <begin position="430"/>
        <end position="448"/>
    </location>
</feature>
<feature type="transmembrane region" description="Helical" evidence="7">
    <location>
        <begin position="122"/>
        <end position="142"/>
    </location>
</feature>
<feature type="region of interest" description="Disordered" evidence="6">
    <location>
        <begin position="779"/>
        <end position="812"/>
    </location>
</feature>
<keyword evidence="4 7" id="KW-1133">Transmembrane helix</keyword>
<reference evidence="9 10" key="1">
    <citation type="submission" date="2020-01" db="EMBL/GenBank/DDBJ databases">
        <title>Jiella pacifica sp. nov.</title>
        <authorList>
            <person name="Xue Z."/>
            <person name="Zhu S."/>
            <person name="Chen J."/>
            <person name="Yang J."/>
        </authorList>
    </citation>
    <scope>NUCLEOTIDE SEQUENCE [LARGE SCALE GENOMIC DNA]</scope>
    <source>
        <strain evidence="9 10">40Bstr34</strain>
    </source>
</reference>
<feature type="transmembrane region" description="Helical" evidence="7">
    <location>
        <begin position="72"/>
        <end position="91"/>
    </location>
</feature>
<organism evidence="9 10">
    <name type="scientific">Jiella pacifica</name>
    <dbReference type="NCBI Taxonomy" id="2696469"/>
    <lineage>
        <taxon>Bacteria</taxon>
        <taxon>Pseudomonadati</taxon>
        <taxon>Pseudomonadota</taxon>
        <taxon>Alphaproteobacteria</taxon>
        <taxon>Hyphomicrobiales</taxon>
        <taxon>Aurantimonadaceae</taxon>
        <taxon>Jiella</taxon>
    </lineage>
</organism>
<dbReference type="NCBIfam" id="TIGR00360">
    <property type="entry name" value="ComEC_N-term"/>
    <property type="match status" value="1"/>
</dbReference>
<dbReference type="PANTHER" id="PTHR30619:SF1">
    <property type="entry name" value="RECOMBINATION PROTEIN 2"/>
    <property type="match status" value="1"/>
</dbReference>
<feature type="transmembrane region" description="Helical" evidence="7">
    <location>
        <begin position="407"/>
        <end position="424"/>
    </location>
</feature>
<evidence type="ECO:0000256" key="4">
    <source>
        <dbReference type="ARBA" id="ARBA00022989"/>
    </source>
</evidence>
<evidence type="ECO:0000256" key="2">
    <source>
        <dbReference type="ARBA" id="ARBA00022475"/>
    </source>
</evidence>
<feature type="transmembrane region" description="Helical" evidence="7">
    <location>
        <begin position="499"/>
        <end position="524"/>
    </location>
</feature>
<protein>
    <recommendedName>
        <fullName evidence="8">ComEC/Rec2-related protein domain-containing protein</fullName>
    </recommendedName>
</protein>
<feature type="transmembrane region" description="Helical" evidence="7">
    <location>
        <begin position="97"/>
        <end position="115"/>
    </location>
</feature>
<dbReference type="GO" id="GO:0005886">
    <property type="term" value="C:plasma membrane"/>
    <property type="evidence" value="ECO:0007669"/>
    <property type="project" value="UniProtKB-SubCell"/>
</dbReference>
<dbReference type="InterPro" id="IPR004477">
    <property type="entry name" value="ComEC_N"/>
</dbReference>
<keyword evidence="3 7" id="KW-0812">Transmembrane</keyword>